<dbReference type="PROSITE" id="PS50262">
    <property type="entry name" value="G_PROTEIN_RECEP_F1_2"/>
    <property type="match status" value="1"/>
</dbReference>
<reference evidence="15" key="2">
    <citation type="submission" date="2025-09" db="UniProtKB">
        <authorList>
            <consortium name="Ensembl"/>
        </authorList>
    </citation>
    <scope>IDENTIFICATION</scope>
</reference>
<evidence type="ECO:0000256" key="13">
    <source>
        <dbReference type="RuleBase" id="RU363047"/>
    </source>
</evidence>
<comment type="similarity">
    <text evidence="12">Belongs to the G-protein coupled receptor 1 family.</text>
</comment>
<accession>A0A8C4WRH0</accession>
<comment type="subcellular location">
    <subcellularLocation>
        <location evidence="2 13">Cell membrane</location>
        <topology evidence="2 13">Multi-pass membrane protein</topology>
    </subcellularLocation>
</comment>
<keyword evidence="10 12" id="KW-0675">Receptor</keyword>
<dbReference type="GeneTree" id="ENSGT01050000244828"/>
<dbReference type="InterPro" id="IPR000276">
    <property type="entry name" value="GPCR_Rhodpsn"/>
</dbReference>
<evidence type="ECO:0000256" key="1">
    <source>
        <dbReference type="ARBA" id="ARBA00002936"/>
    </source>
</evidence>
<dbReference type="GO" id="GO:0004984">
    <property type="term" value="F:olfactory receptor activity"/>
    <property type="evidence" value="ECO:0007669"/>
    <property type="project" value="InterPro"/>
</dbReference>
<dbReference type="CDD" id="cd15227">
    <property type="entry name" value="7tmA_OR14-like"/>
    <property type="match status" value="1"/>
</dbReference>
<keyword evidence="3 13" id="KW-1003">Cell membrane</keyword>
<sequence length="336" mass="37861">MSNQTTVTEFLLLGFSDIRELQILHFMVFLLLYLISLLGNLLIITAIALDHHLHIPMYFFLMNLSILDLGFISVTIPKSMANSLMNTRSISYSGCVTQIFLVVVFVSAGFAILTVMAYDRYVAICQPLHYEIVMNRRACVQMAASAWISGILYSALHTRNTFAMSFCGGNMVDQFFCEIPQILKLACSDSYHFEVRFLIFSMCLASSCFVSIIVSYVQIFKAVMITLVSFILVSLDSPCPFLLTVTSYVCIIATILRIPSTTGRQKAFSTCSSHLIVVTLFYGTLMTVYLLPKSNTLKALNKVFSVFYTVLTPMLNPLIYSLRNKEVKETLRKVIR</sequence>
<feature type="transmembrane region" description="Helical" evidence="13">
    <location>
        <begin position="96"/>
        <end position="118"/>
    </location>
</feature>
<feature type="transmembrane region" description="Helical" evidence="13">
    <location>
        <begin position="195"/>
        <end position="214"/>
    </location>
</feature>
<feature type="transmembrane region" description="Helical" evidence="13">
    <location>
        <begin position="241"/>
        <end position="259"/>
    </location>
</feature>
<keyword evidence="6 13" id="KW-0552">Olfaction</keyword>
<dbReference type="PROSITE" id="PS00237">
    <property type="entry name" value="G_PROTEIN_RECEP_F1_1"/>
    <property type="match status" value="1"/>
</dbReference>
<dbReference type="InterPro" id="IPR050516">
    <property type="entry name" value="Olfactory_GPCR"/>
</dbReference>
<comment type="function">
    <text evidence="1">Odorant receptor.</text>
</comment>
<feature type="transmembrane region" description="Helical" evidence="13">
    <location>
        <begin position="56"/>
        <end position="76"/>
    </location>
</feature>
<keyword evidence="8 12" id="KW-0297">G-protein coupled receptor</keyword>
<feature type="transmembrane region" description="Helical" evidence="13">
    <location>
        <begin position="303"/>
        <end position="322"/>
    </location>
</feature>
<dbReference type="PANTHER" id="PTHR26452">
    <property type="entry name" value="OLFACTORY RECEPTOR"/>
    <property type="match status" value="1"/>
</dbReference>
<reference evidence="15" key="1">
    <citation type="submission" date="2025-08" db="UniProtKB">
        <authorList>
            <consortium name="Ensembl"/>
        </authorList>
    </citation>
    <scope>IDENTIFICATION</scope>
</reference>
<dbReference type="InterPro" id="IPR017452">
    <property type="entry name" value="GPCR_Rhodpsn_7TM"/>
</dbReference>
<dbReference type="GO" id="GO:0004930">
    <property type="term" value="F:G protein-coupled receptor activity"/>
    <property type="evidence" value="ECO:0007669"/>
    <property type="project" value="UniProtKB-KW"/>
</dbReference>
<dbReference type="Gene3D" id="1.20.1070.10">
    <property type="entry name" value="Rhodopsin 7-helix transmembrane proteins"/>
    <property type="match status" value="2"/>
</dbReference>
<evidence type="ECO:0000313" key="16">
    <source>
        <dbReference type="Proteomes" id="UP000694390"/>
    </source>
</evidence>
<protein>
    <recommendedName>
        <fullName evidence="13">Olfactory receptor</fullName>
    </recommendedName>
</protein>
<evidence type="ECO:0000256" key="9">
    <source>
        <dbReference type="ARBA" id="ARBA00023136"/>
    </source>
</evidence>
<evidence type="ECO:0000313" key="15">
    <source>
        <dbReference type="Ensembl" id="ENSGEVP00005019951.1"/>
    </source>
</evidence>
<keyword evidence="16" id="KW-1185">Reference proteome</keyword>
<dbReference type="FunFam" id="1.20.1070.10:FF:000037">
    <property type="entry name" value="Olfactory receptor"/>
    <property type="match status" value="1"/>
</dbReference>
<evidence type="ECO:0000256" key="7">
    <source>
        <dbReference type="ARBA" id="ARBA00022989"/>
    </source>
</evidence>
<feature type="transmembrane region" description="Helical" evidence="13">
    <location>
        <begin position="138"/>
        <end position="156"/>
    </location>
</feature>
<evidence type="ECO:0000256" key="6">
    <source>
        <dbReference type="ARBA" id="ARBA00022725"/>
    </source>
</evidence>
<keyword evidence="7 13" id="KW-1133">Transmembrane helix</keyword>
<dbReference type="SUPFAM" id="SSF81321">
    <property type="entry name" value="Family A G protein-coupled receptor-like"/>
    <property type="match status" value="2"/>
</dbReference>
<keyword evidence="11 12" id="KW-0807">Transducer</keyword>
<dbReference type="PRINTS" id="PR00237">
    <property type="entry name" value="GPCRRHODOPSN"/>
</dbReference>
<keyword evidence="4 13" id="KW-0716">Sensory transduction</keyword>
<dbReference type="InterPro" id="IPR000725">
    <property type="entry name" value="Olfact_rcpt"/>
</dbReference>
<evidence type="ECO:0000256" key="12">
    <source>
        <dbReference type="RuleBase" id="RU000688"/>
    </source>
</evidence>
<feature type="transmembrane region" description="Helical" evidence="13">
    <location>
        <begin position="271"/>
        <end position="291"/>
    </location>
</feature>
<evidence type="ECO:0000256" key="5">
    <source>
        <dbReference type="ARBA" id="ARBA00022692"/>
    </source>
</evidence>
<dbReference type="AlphaFoldDB" id="A0A8C4WRH0"/>
<evidence type="ECO:0000259" key="14">
    <source>
        <dbReference type="PROSITE" id="PS50262"/>
    </source>
</evidence>
<evidence type="ECO:0000256" key="10">
    <source>
        <dbReference type="ARBA" id="ARBA00023170"/>
    </source>
</evidence>
<dbReference type="Pfam" id="PF00001">
    <property type="entry name" value="7tm_1"/>
    <property type="match status" value="1"/>
</dbReference>
<dbReference type="GO" id="GO:0005886">
    <property type="term" value="C:plasma membrane"/>
    <property type="evidence" value="ECO:0007669"/>
    <property type="project" value="UniProtKB-SubCell"/>
</dbReference>
<dbReference type="Pfam" id="PF13853">
    <property type="entry name" value="7tm_4"/>
    <property type="match status" value="1"/>
</dbReference>
<feature type="domain" description="G-protein coupled receptors family 1 profile" evidence="14">
    <location>
        <begin position="39"/>
        <end position="320"/>
    </location>
</feature>
<feature type="transmembrane region" description="Helical" evidence="13">
    <location>
        <begin position="23"/>
        <end position="49"/>
    </location>
</feature>
<dbReference type="Ensembl" id="ENSGEVT00005020957.1">
    <property type="protein sequence ID" value="ENSGEVP00005019951.1"/>
    <property type="gene ID" value="ENSGEVG00005014167.1"/>
</dbReference>
<name>A0A8C4WRH0_9SAUR</name>
<evidence type="ECO:0000256" key="4">
    <source>
        <dbReference type="ARBA" id="ARBA00022606"/>
    </source>
</evidence>
<organism evidence="15 16">
    <name type="scientific">Gopherus evgoodei</name>
    <name type="common">Goodes thornscrub tortoise</name>
    <dbReference type="NCBI Taxonomy" id="1825980"/>
    <lineage>
        <taxon>Eukaryota</taxon>
        <taxon>Metazoa</taxon>
        <taxon>Chordata</taxon>
        <taxon>Craniata</taxon>
        <taxon>Vertebrata</taxon>
        <taxon>Euteleostomi</taxon>
        <taxon>Archelosauria</taxon>
        <taxon>Testudinata</taxon>
        <taxon>Testudines</taxon>
        <taxon>Cryptodira</taxon>
        <taxon>Durocryptodira</taxon>
        <taxon>Testudinoidea</taxon>
        <taxon>Testudinidae</taxon>
        <taxon>Gopherus</taxon>
    </lineage>
</organism>
<evidence type="ECO:0000256" key="3">
    <source>
        <dbReference type="ARBA" id="ARBA00022475"/>
    </source>
</evidence>
<evidence type="ECO:0000256" key="2">
    <source>
        <dbReference type="ARBA" id="ARBA00004651"/>
    </source>
</evidence>
<evidence type="ECO:0000256" key="11">
    <source>
        <dbReference type="ARBA" id="ARBA00023224"/>
    </source>
</evidence>
<evidence type="ECO:0000256" key="8">
    <source>
        <dbReference type="ARBA" id="ARBA00023040"/>
    </source>
</evidence>
<dbReference type="Proteomes" id="UP000694390">
    <property type="component" value="Unassembled WGS sequence"/>
</dbReference>
<keyword evidence="9 13" id="KW-0472">Membrane</keyword>
<dbReference type="PRINTS" id="PR00245">
    <property type="entry name" value="OLFACTORYR"/>
</dbReference>
<proteinExistence type="inferred from homology"/>
<keyword evidence="5 12" id="KW-0812">Transmembrane</keyword>